<gene>
    <name evidence="3" type="ORF">GCM10009827_037740</name>
</gene>
<dbReference type="CDD" id="cd00143">
    <property type="entry name" value="PP2Cc"/>
    <property type="match status" value="1"/>
</dbReference>
<dbReference type="Proteomes" id="UP001501470">
    <property type="component" value="Unassembled WGS sequence"/>
</dbReference>
<dbReference type="InterPro" id="IPR036457">
    <property type="entry name" value="PPM-type-like_dom_sf"/>
</dbReference>
<evidence type="ECO:0000313" key="4">
    <source>
        <dbReference type="Proteomes" id="UP001501470"/>
    </source>
</evidence>
<evidence type="ECO:0000259" key="2">
    <source>
        <dbReference type="PROSITE" id="PS51746"/>
    </source>
</evidence>
<organism evidence="3 4">
    <name type="scientific">Dactylosporangium maewongense</name>
    <dbReference type="NCBI Taxonomy" id="634393"/>
    <lineage>
        <taxon>Bacteria</taxon>
        <taxon>Bacillati</taxon>
        <taxon>Actinomycetota</taxon>
        <taxon>Actinomycetes</taxon>
        <taxon>Micromonosporales</taxon>
        <taxon>Micromonosporaceae</taxon>
        <taxon>Dactylosporangium</taxon>
    </lineage>
</organism>
<dbReference type="SMART" id="SM00332">
    <property type="entry name" value="PP2Cc"/>
    <property type="match status" value="1"/>
</dbReference>
<dbReference type="PROSITE" id="PS51746">
    <property type="entry name" value="PPM_2"/>
    <property type="match status" value="1"/>
</dbReference>
<name>A0ABP4L965_9ACTN</name>
<proteinExistence type="predicted"/>
<dbReference type="SMART" id="SM00331">
    <property type="entry name" value="PP2C_SIG"/>
    <property type="match status" value="1"/>
</dbReference>
<sequence length="269" mass="28157">MTTVRAGAASDVGRVRQRNEDSALVVDGVYAVADGMGGHAAGDVASELAVAALRRLADLPDRTPQDVHDEIARANADILASAVEHPVRTGMGTTVTGLSLVLDGDAERWAVFNVGDSRVYRYDGEVLTQLTVDHTAPQSVTRRRGVITRALGTRPAPPADLWVLSPVPGERFVVCSDGLPLELTDDEIAAALRAEPVAQAAADLLVHRAVLAGGRDNVTVVVVDHLATGPDAGPRTRGAHAAPEDEDTDPGLITYLGLDTDPLGIPTRP</sequence>
<evidence type="ECO:0000256" key="1">
    <source>
        <dbReference type="SAM" id="MobiDB-lite"/>
    </source>
</evidence>
<dbReference type="EMBL" id="BAAAQD010000007">
    <property type="protein sequence ID" value="GAA1518968.1"/>
    <property type="molecule type" value="Genomic_DNA"/>
</dbReference>
<reference evidence="4" key="1">
    <citation type="journal article" date="2019" name="Int. J. Syst. Evol. Microbiol.">
        <title>The Global Catalogue of Microorganisms (GCM) 10K type strain sequencing project: providing services to taxonomists for standard genome sequencing and annotation.</title>
        <authorList>
            <consortium name="The Broad Institute Genomics Platform"/>
            <consortium name="The Broad Institute Genome Sequencing Center for Infectious Disease"/>
            <person name="Wu L."/>
            <person name="Ma J."/>
        </authorList>
    </citation>
    <scope>NUCLEOTIDE SEQUENCE [LARGE SCALE GENOMIC DNA]</scope>
    <source>
        <strain evidence="4">JCM 15933</strain>
    </source>
</reference>
<dbReference type="Pfam" id="PF13672">
    <property type="entry name" value="PP2C_2"/>
    <property type="match status" value="1"/>
</dbReference>
<dbReference type="InterPro" id="IPR001932">
    <property type="entry name" value="PPM-type_phosphatase-like_dom"/>
</dbReference>
<evidence type="ECO:0000313" key="3">
    <source>
        <dbReference type="EMBL" id="GAA1518968.1"/>
    </source>
</evidence>
<feature type="domain" description="PPM-type phosphatase" evidence="2">
    <location>
        <begin position="5"/>
        <end position="225"/>
    </location>
</feature>
<feature type="region of interest" description="Disordered" evidence="1">
    <location>
        <begin position="227"/>
        <end position="258"/>
    </location>
</feature>
<dbReference type="PANTHER" id="PTHR47992">
    <property type="entry name" value="PROTEIN PHOSPHATASE"/>
    <property type="match status" value="1"/>
</dbReference>
<dbReference type="SUPFAM" id="SSF81606">
    <property type="entry name" value="PP2C-like"/>
    <property type="match status" value="1"/>
</dbReference>
<keyword evidence="4" id="KW-1185">Reference proteome</keyword>
<comment type="caution">
    <text evidence="3">The sequence shown here is derived from an EMBL/GenBank/DDBJ whole genome shotgun (WGS) entry which is preliminary data.</text>
</comment>
<dbReference type="RefSeq" id="WP_344503277.1">
    <property type="nucleotide sequence ID" value="NZ_BAAAQD010000007.1"/>
</dbReference>
<dbReference type="Gene3D" id="3.60.40.10">
    <property type="entry name" value="PPM-type phosphatase domain"/>
    <property type="match status" value="1"/>
</dbReference>
<protein>
    <submittedName>
        <fullName evidence="3">Protein phosphatase 2C domain-containing protein</fullName>
    </submittedName>
</protein>
<accession>A0ABP4L965</accession>
<dbReference type="InterPro" id="IPR015655">
    <property type="entry name" value="PP2C"/>
</dbReference>